<evidence type="ECO:0000313" key="2">
    <source>
        <dbReference type="EMBL" id="WAX55383.1"/>
    </source>
</evidence>
<accession>A0ABY7JSR9</accession>
<dbReference type="Gene3D" id="3.40.50.150">
    <property type="entry name" value="Vaccinia Virus protein VP39"/>
    <property type="match status" value="1"/>
</dbReference>
<dbReference type="GO" id="GO:0008168">
    <property type="term" value="F:methyltransferase activity"/>
    <property type="evidence" value="ECO:0007669"/>
    <property type="project" value="UniProtKB-KW"/>
</dbReference>
<protein>
    <submittedName>
        <fullName evidence="2">Methyltransferase domain-containing protein</fullName>
    </submittedName>
</protein>
<reference evidence="2" key="1">
    <citation type="submission" date="2022-05" db="EMBL/GenBank/DDBJ databases">
        <title>Jatrophihabitans sp. SB3-54 whole genome sequence.</title>
        <authorList>
            <person name="Suh M.K."/>
            <person name="Eom M.K."/>
            <person name="Kim J.S."/>
            <person name="Kim H.S."/>
            <person name="Do H.E."/>
            <person name="Shin Y.K."/>
            <person name="Lee J.-S."/>
        </authorList>
    </citation>
    <scope>NUCLEOTIDE SEQUENCE</scope>
    <source>
        <strain evidence="2">SB3-54</strain>
    </source>
</reference>
<gene>
    <name evidence="2" type="ORF">M6B22_12585</name>
</gene>
<dbReference type="InterPro" id="IPR041698">
    <property type="entry name" value="Methyltransf_25"/>
</dbReference>
<keyword evidence="2" id="KW-0808">Transferase</keyword>
<proteinExistence type="predicted"/>
<dbReference type="RefSeq" id="WP_269441891.1">
    <property type="nucleotide sequence ID" value="NZ_CP097463.1"/>
</dbReference>
<dbReference type="SUPFAM" id="SSF53335">
    <property type="entry name" value="S-adenosyl-L-methionine-dependent methyltransferases"/>
    <property type="match status" value="1"/>
</dbReference>
<dbReference type="GO" id="GO:0032259">
    <property type="term" value="P:methylation"/>
    <property type="evidence" value="ECO:0007669"/>
    <property type="project" value="UniProtKB-KW"/>
</dbReference>
<dbReference type="Proteomes" id="UP001164693">
    <property type="component" value="Chromosome"/>
</dbReference>
<keyword evidence="3" id="KW-1185">Reference proteome</keyword>
<dbReference type="InterPro" id="IPR029063">
    <property type="entry name" value="SAM-dependent_MTases_sf"/>
</dbReference>
<evidence type="ECO:0000313" key="3">
    <source>
        <dbReference type="Proteomes" id="UP001164693"/>
    </source>
</evidence>
<keyword evidence="2" id="KW-0489">Methyltransferase</keyword>
<organism evidence="2 3">
    <name type="scientific">Jatrophihabitans cynanchi</name>
    <dbReference type="NCBI Taxonomy" id="2944128"/>
    <lineage>
        <taxon>Bacteria</taxon>
        <taxon>Bacillati</taxon>
        <taxon>Actinomycetota</taxon>
        <taxon>Actinomycetes</taxon>
        <taxon>Jatrophihabitantales</taxon>
        <taxon>Jatrophihabitantaceae</taxon>
        <taxon>Jatrophihabitans</taxon>
    </lineage>
</organism>
<dbReference type="EMBL" id="CP097463">
    <property type="protein sequence ID" value="WAX55383.1"/>
    <property type="molecule type" value="Genomic_DNA"/>
</dbReference>
<dbReference type="Pfam" id="PF13649">
    <property type="entry name" value="Methyltransf_25"/>
    <property type="match status" value="1"/>
</dbReference>
<evidence type="ECO:0000259" key="1">
    <source>
        <dbReference type="Pfam" id="PF13649"/>
    </source>
</evidence>
<dbReference type="CDD" id="cd02440">
    <property type="entry name" value="AdoMet_MTases"/>
    <property type="match status" value="1"/>
</dbReference>
<feature type="domain" description="Methyltransferase" evidence="1">
    <location>
        <begin position="47"/>
        <end position="139"/>
    </location>
</feature>
<name>A0ABY7JSR9_9ACTN</name>
<sequence length="247" mass="26920">MVAVPANHFGADVAARYDESAAELFEPSLLARTVDVLAELAGKGAALELGIGTGRVALPLRARGVPVSGIDLSPDMLARLRAKPGAEQISCTVGDFAHTRVPGAFGLVYLLFNTIMNLTTQDAQVACFQNAADYLEPGGYFVIEVGVPELRRLPPGETVRPFTVTATRLGFDEYDVPTQGLVSHHYRVEDGELRTDSVPFRYVWPAELDLMARLAGMSLHARWGGWDREPFTADSRRHVSVWRTDGP</sequence>